<dbReference type="PANTHER" id="PTHR43736">
    <property type="entry name" value="ADP-RIBOSE PYROPHOSPHATASE"/>
    <property type="match status" value="1"/>
</dbReference>
<dbReference type="OrthoDB" id="9800077at2"/>
<dbReference type="PROSITE" id="PS00893">
    <property type="entry name" value="NUDIX_BOX"/>
    <property type="match status" value="1"/>
</dbReference>
<dbReference type="InterPro" id="IPR000086">
    <property type="entry name" value="NUDIX_hydrolase_dom"/>
</dbReference>
<protein>
    <recommendedName>
        <fullName evidence="4">Nudix hydrolase domain-containing protein</fullName>
    </recommendedName>
</protein>
<gene>
    <name evidence="5" type="ORF">KDK_54690</name>
</gene>
<keyword evidence="2 3" id="KW-0378">Hydrolase</keyword>
<dbReference type="PROSITE" id="PS51462">
    <property type="entry name" value="NUDIX"/>
    <property type="match status" value="1"/>
</dbReference>
<evidence type="ECO:0000259" key="4">
    <source>
        <dbReference type="PROSITE" id="PS51462"/>
    </source>
</evidence>
<dbReference type="PRINTS" id="PR00502">
    <property type="entry name" value="NUDIXFAMILY"/>
</dbReference>
<dbReference type="PANTHER" id="PTHR43736:SF1">
    <property type="entry name" value="DIHYDRONEOPTERIN TRIPHOSPHATE DIPHOSPHATASE"/>
    <property type="match status" value="1"/>
</dbReference>
<evidence type="ECO:0000313" key="6">
    <source>
        <dbReference type="Proteomes" id="UP000287188"/>
    </source>
</evidence>
<dbReference type="Pfam" id="PF00293">
    <property type="entry name" value="NUDIX"/>
    <property type="match status" value="1"/>
</dbReference>
<sequence>MIEGKRRGLLFLLAPATPTMQELLPRWLKALPTLAPASLDPTTTEQAMLAGQDMLALCSPRDGARWRKNYPDNVRLLALVDGEEEVAIGNYVDYVLESANLFVQVQGIILAEQSRRRVLNAQSTGRLRHSFDYTATAYVLSEDYKNVLMILKADGRWFPPGGHIDEGEYPHEAVAREVFEETGYRVRFIQQPDGVGTKLGEAELLPVPYQVLLEDIDTHYHHDFIYLCHIEGERQDGAEFEGQWVELAGVMELPAPDDIHFTIQQLVRLAASHK</sequence>
<organism evidence="5 6">
    <name type="scientific">Dictyobacter kobayashii</name>
    <dbReference type="NCBI Taxonomy" id="2014872"/>
    <lineage>
        <taxon>Bacteria</taxon>
        <taxon>Bacillati</taxon>
        <taxon>Chloroflexota</taxon>
        <taxon>Ktedonobacteria</taxon>
        <taxon>Ktedonobacterales</taxon>
        <taxon>Dictyobacteraceae</taxon>
        <taxon>Dictyobacter</taxon>
    </lineage>
</organism>
<proteinExistence type="inferred from homology"/>
<evidence type="ECO:0000256" key="1">
    <source>
        <dbReference type="ARBA" id="ARBA00005582"/>
    </source>
</evidence>
<dbReference type="InterPro" id="IPR015797">
    <property type="entry name" value="NUDIX_hydrolase-like_dom_sf"/>
</dbReference>
<dbReference type="InterPro" id="IPR020084">
    <property type="entry name" value="NUDIX_hydrolase_CS"/>
</dbReference>
<dbReference type="Proteomes" id="UP000287188">
    <property type="component" value="Unassembled WGS sequence"/>
</dbReference>
<dbReference type="InterPro" id="IPR020476">
    <property type="entry name" value="Nudix_hydrolase"/>
</dbReference>
<dbReference type="GO" id="GO:0016787">
    <property type="term" value="F:hydrolase activity"/>
    <property type="evidence" value="ECO:0007669"/>
    <property type="project" value="UniProtKB-KW"/>
</dbReference>
<dbReference type="EMBL" id="BIFS01000001">
    <property type="protein sequence ID" value="GCE21669.1"/>
    <property type="molecule type" value="Genomic_DNA"/>
</dbReference>
<comment type="caution">
    <text evidence="5">The sequence shown here is derived from an EMBL/GenBank/DDBJ whole genome shotgun (WGS) entry which is preliminary data.</text>
</comment>
<dbReference type="RefSeq" id="WP_126553485.1">
    <property type="nucleotide sequence ID" value="NZ_BIFS01000001.1"/>
</dbReference>
<keyword evidence="6" id="KW-1185">Reference proteome</keyword>
<accession>A0A402ARF6</accession>
<dbReference type="Gene3D" id="3.90.79.10">
    <property type="entry name" value="Nucleoside Triphosphate Pyrophosphohydrolase"/>
    <property type="match status" value="1"/>
</dbReference>
<dbReference type="CDD" id="cd03674">
    <property type="entry name" value="NUDIX_Hydrolase"/>
    <property type="match status" value="1"/>
</dbReference>
<dbReference type="SUPFAM" id="SSF55811">
    <property type="entry name" value="Nudix"/>
    <property type="match status" value="1"/>
</dbReference>
<evidence type="ECO:0000313" key="5">
    <source>
        <dbReference type="EMBL" id="GCE21669.1"/>
    </source>
</evidence>
<dbReference type="AlphaFoldDB" id="A0A402ARF6"/>
<evidence type="ECO:0000256" key="2">
    <source>
        <dbReference type="ARBA" id="ARBA00022801"/>
    </source>
</evidence>
<reference evidence="6" key="1">
    <citation type="submission" date="2018-12" db="EMBL/GenBank/DDBJ databases">
        <title>Tengunoibacter tsumagoiensis gen. nov., sp. nov., Dictyobacter kobayashii sp. nov., D. alpinus sp. nov., and D. joshuensis sp. nov. and description of Dictyobacteraceae fam. nov. within the order Ktedonobacterales isolated from Tengu-no-mugimeshi.</title>
        <authorList>
            <person name="Wang C.M."/>
            <person name="Zheng Y."/>
            <person name="Sakai Y."/>
            <person name="Toyoda A."/>
            <person name="Minakuchi Y."/>
            <person name="Abe K."/>
            <person name="Yokota A."/>
            <person name="Yabe S."/>
        </authorList>
    </citation>
    <scope>NUCLEOTIDE SEQUENCE [LARGE SCALE GENOMIC DNA]</scope>
    <source>
        <strain evidence="6">Uno11</strain>
    </source>
</reference>
<comment type="similarity">
    <text evidence="1 3">Belongs to the Nudix hydrolase family.</text>
</comment>
<evidence type="ECO:0000256" key="3">
    <source>
        <dbReference type="RuleBase" id="RU003476"/>
    </source>
</evidence>
<name>A0A402ARF6_9CHLR</name>
<feature type="domain" description="Nudix hydrolase" evidence="4">
    <location>
        <begin position="130"/>
        <end position="267"/>
    </location>
</feature>